<dbReference type="InterPro" id="IPR005631">
    <property type="entry name" value="SDH"/>
</dbReference>
<feature type="compositionally biased region" description="Polar residues" evidence="9">
    <location>
        <begin position="327"/>
        <end position="342"/>
    </location>
</feature>
<dbReference type="GO" id="GO:0005759">
    <property type="term" value="C:mitochondrial matrix"/>
    <property type="evidence" value="ECO:0007669"/>
    <property type="project" value="UniProtKB-SubCell"/>
</dbReference>
<reference evidence="10 11" key="1">
    <citation type="submission" date="2015-05" db="EMBL/GenBank/DDBJ databases">
        <authorList>
            <person name="Wang D.B."/>
            <person name="Wang M."/>
        </authorList>
    </citation>
    <scope>NUCLEOTIDE SEQUENCE [LARGE SCALE GENOMIC DNA]</scope>
    <source>
        <strain evidence="10">VL1</strain>
    </source>
</reference>
<dbReference type="Pfam" id="PF01546">
    <property type="entry name" value="Peptidase_M20"/>
    <property type="match status" value="1"/>
</dbReference>
<dbReference type="InterPro" id="IPR051458">
    <property type="entry name" value="Cyt/Met_Dipeptidase"/>
</dbReference>
<sequence length="462" mass="51292">MAPQLDGFFKQVDTDADHFIERLRKAVAIPSISAEPERRPDVVKMGEWMANELKSLGASVELRDLGEQPGKPGLHLPPCVLARYGNDKNKRTILVYGHYDVQPADKSDGWATEPFDLTVDDKGRMFGRGSTDDKGPILGWLNAIEAHQKAGIDFPVNLLMCFEGMEEYGSEGLDDLIVAEAKKYFADADAVCISDNYWLGTEKPCLTYARPVCRPSLLRPVAPAVLRTFASKPDPIQIDSQIQHDLEVGELQGAKFKIEPLRRTGEDATTMRARLLYQCRKRGTLESDLLLSTFADTHLPTMSHAQMQQYDLFLDENDWDIYYWATQDESPGPDTTPTKLRPSSSTSQDKDQDKELDLDSATVAGGESYRGVNPGAAKTIDASTHGHADTPKPAEDVQVREQGTGEWAQTVGTFKPAYRPVPARWKGSEILDMLRAHVRARRAGGKGMAFMPPLFNVEARKP</sequence>
<dbReference type="InterPro" id="IPR028882">
    <property type="entry name" value="SDHAF2"/>
</dbReference>
<feature type="compositionally biased region" description="Basic and acidic residues" evidence="9">
    <location>
        <begin position="384"/>
        <end position="396"/>
    </location>
</feature>
<dbReference type="SUPFAM" id="SSF53187">
    <property type="entry name" value="Zn-dependent exopeptidases"/>
    <property type="match status" value="1"/>
</dbReference>
<dbReference type="GO" id="GO:0008233">
    <property type="term" value="F:peptidase activity"/>
    <property type="evidence" value="ECO:0007669"/>
    <property type="project" value="UniProtKB-KW"/>
</dbReference>
<dbReference type="GO" id="GO:0006121">
    <property type="term" value="P:mitochondrial electron transport, succinate to ubiquinone"/>
    <property type="evidence" value="ECO:0007669"/>
    <property type="project" value="UniProtKB-UniRule"/>
</dbReference>
<evidence type="ECO:0000256" key="5">
    <source>
        <dbReference type="ARBA" id="ARBA00022801"/>
    </source>
</evidence>
<dbReference type="SUPFAM" id="SSF109910">
    <property type="entry name" value="YgfY-like"/>
    <property type="match status" value="1"/>
</dbReference>
<comment type="subcellular location">
    <subcellularLocation>
        <location evidence="1 8">Mitochondrion matrix</location>
    </subcellularLocation>
</comment>
<keyword evidence="6 8" id="KW-0496">Mitochondrion</keyword>
<dbReference type="EMBL" id="CVQH01022651">
    <property type="protein sequence ID" value="CRK33827.1"/>
    <property type="molecule type" value="Genomic_DNA"/>
</dbReference>
<dbReference type="PROSITE" id="PS00759">
    <property type="entry name" value="ARGE_DAPE_CPG2_2"/>
    <property type="match status" value="1"/>
</dbReference>
<evidence type="ECO:0000256" key="7">
    <source>
        <dbReference type="ARBA" id="ARBA00023186"/>
    </source>
</evidence>
<dbReference type="PANTHER" id="PTHR43270:SF4">
    <property type="entry name" value="CARNOSINE DIPEPTIDASE 2, ISOFORM A"/>
    <property type="match status" value="1"/>
</dbReference>
<evidence type="ECO:0000256" key="8">
    <source>
        <dbReference type="HAMAP-Rule" id="MF_03057"/>
    </source>
</evidence>
<dbReference type="InterPro" id="IPR001261">
    <property type="entry name" value="ArgE/DapE_CS"/>
</dbReference>
<comment type="similarity">
    <text evidence="8">Belongs to the SDHAF2 family.</text>
</comment>
<evidence type="ECO:0000256" key="4">
    <source>
        <dbReference type="ARBA" id="ARBA00022723"/>
    </source>
</evidence>
<dbReference type="Gene3D" id="1.10.150.250">
    <property type="entry name" value="Flavinator of succinate dehydrogenase"/>
    <property type="match status" value="1"/>
</dbReference>
<dbReference type="Gene3D" id="3.40.630.10">
    <property type="entry name" value="Zn peptidases"/>
    <property type="match status" value="1"/>
</dbReference>
<evidence type="ECO:0000256" key="1">
    <source>
        <dbReference type="ARBA" id="ARBA00004305"/>
    </source>
</evidence>
<dbReference type="FunFam" id="1.10.150.250:FF:000002">
    <property type="entry name" value="Succinate dehydrogenase assembly factor 2, mitochondrial"/>
    <property type="match status" value="1"/>
</dbReference>
<evidence type="ECO:0000313" key="11">
    <source>
        <dbReference type="Proteomes" id="UP000044602"/>
    </source>
</evidence>
<keyword evidence="3" id="KW-0645">Protease</keyword>
<dbReference type="Pfam" id="PF03937">
    <property type="entry name" value="Sdh5"/>
    <property type="match status" value="1"/>
</dbReference>
<organism evidence="10 11">
    <name type="scientific">Verticillium longisporum</name>
    <name type="common">Verticillium dahliae var. longisporum</name>
    <dbReference type="NCBI Taxonomy" id="100787"/>
    <lineage>
        <taxon>Eukaryota</taxon>
        <taxon>Fungi</taxon>
        <taxon>Dikarya</taxon>
        <taxon>Ascomycota</taxon>
        <taxon>Pezizomycotina</taxon>
        <taxon>Sordariomycetes</taxon>
        <taxon>Hypocreomycetidae</taxon>
        <taxon>Glomerellales</taxon>
        <taxon>Plectosphaerellaceae</taxon>
        <taxon>Verticillium</taxon>
    </lineage>
</organism>
<evidence type="ECO:0000256" key="6">
    <source>
        <dbReference type="ARBA" id="ARBA00023128"/>
    </source>
</evidence>
<dbReference type="GO" id="GO:0006508">
    <property type="term" value="P:proteolysis"/>
    <property type="evidence" value="ECO:0007669"/>
    <property type="project" value="UniProtKB-KW"/>
</dbReference>
<dbReference type="InterPro" id="IPR002933">
    <property type="entry name" value="Peptidase_M20"/>
</dbReference>
<dbReference type="GO" id="GO:0046872">
    <property type="term" value="F:metal ion binding"/>
    <property type="evidence" value="ECO:0007669"/>
    <property type="project" value="UniProtKB-KW"/>
</dbReference>
<evidence type="ECO:0000256" key="9">
    <source>
        <dbReference type="SAM" id="MobiDB-lite"/>
    </source>
</evidence>
<keyword evidence="11" id="KW-1185">Reference proteome</keyword>
<evidence type="ECO:0000313" key="10">
    <source>
        <dbReference type="EMBL" id="CRK33827.1"/>
    </source>
</evidence>
<keyword evidence="4" id="KW-0479">Metal-binding</keyword>
<dbReference type="AlphaFoldDB" id="A0A0G4MI29"/>
<dbReference type="STRING" id="100787.A0A0G4MI29"/>
<feature type="region of interest" description="Disordered" evidence="9">
    <location>
        <begin position="326"/>
        <end position="396"/>
    </location>
</feature>
<comment type="subunit">
    <text evidence="8">Interacts with the flavoprotein subunit within the SDH catalytic dimer.</text>
</comment>
<comment type="function">
    <text evidence="8">Plays an essential role in the assembly of succinate dehydrogenase (SDH), an enzyme complex (also referred to as respiratory complex II) that is a component of both the tricarboxylic acid (TCA) cycle and the mitochondrial electron transport chain, and which couples the oxidation of succinate to fumarate with the reduction of ubiquinone (coenzyme Q) to ubiquinol. Required for flavinylation (covalent attachment of FAD) of the flavoprotein subunit of the SDH catalytic dimer.</text>
</comment>
<protein>
    <recommendedName>
        <fullName evidence="8">Succinate dehydrogenase assembly factor 2, mitochondrial</fullName>
        <shortName evidence="8">SDH assembly factor 2</shortName>
        <shortName evidence="8">SDHAF2</shortName>
    </recommendedName>
</protein>
<evidence type="ECO:0000256" key="2">
    <source>
        <dbReference type="ARBA" id="ARBA00006247"/>
    </source>
</evidence>
<keyword evidence="5" id="KW-0378">Hydrolase</keyword>
<accession>A0A0G4MI29</accession>
<dbReference type="HAMAP" id="MF_03057">
    <property type="entry name" value="SDHAF2"/>
    <property type="match status" value="1"/>
</dbReference>
<dbReference type="Proteomes" id="UP000044602">
    <property type="component" value="Unassembled WGS sequence"/>
</dbReference>
<name>A0A0G4MI29_VERLO</name>
<dbReference type="PANTHER" id="PTHR43270">
    <property type="entry name" value="BETA-ALA-HIS DIPEPTIDASE"/>
    <property type="match status" value="1"/>
</dbReference>
<comment type="similarity">
    <text evidence="2">Belongs to the peptidase M20A family.</text>
</comment>
<evidence type="ECO:0000256" key="3">
    <source>
        <dbReference type="ARBA" id="ARBA00022670"/>
    </source>
</evidence>
<dbReference type="InterPro" id="IPR036714">
    <property type="entry name" value="SDH_sf"/>
</dbReference>
<gene>
    <name evidence="10" type="ORF">BN1708_016281</name>
</gene>
<keyword evidence="7 8" id="KW-0143">Chaperone</keyword>
<proteinExistence type="inferred from homology"/>
<feature type="compositionally biased region" description="Basic and acidic residues" evidence="9">
    <location>
        <begin position="348"/>
        <end position="357"/>
    </location>
</feature>